<gene>
    <name evidence="1" type="ORF">FCV52_09550</name>
</gene>
<name>A0A4U2D3B2_9VIBR</name>
<evidence type="ECO:0000313" key="1">
    <source>
        <dbReference type="EMBL" id="TKF26108.1"/>
    </source>
</evidence>
<reference evidence="1 2" key="1">
    <citation type="submission" date="2019-04" db="EMBL/GenBank/DDBJ databases">
        <title>A reverse ecology approach based on a biological definition of microbial populations.</title>
        <authorList>
            <person name="Arevalo P."/>
            <person name="Vaninsberghe D."/>
            <person name="Elsherbini J."/>
            <person name="Gore J."/>
            <person name="Polz M."/>
        </authorList>
    </citation>
    <scope>NUCLEOTIDE SEQUENCE [LARGE SCALE GENOMIC DNA]</scope>
    <source>
        <strain evidence="1 2">10N.261.46.E4</strain>
    </source>
</reference>
<sequence length="217" mass="25141">MEIPVKRCTSIALKKVFHALGEARLLFMEHRVNEFLRTVDDQIEELSLDEVEKINAFLSNEQSKKVLSDYAEAITNTSSDIAIRALALLFIDDRQFNFNKHLKSRFITCINGVDDLKINLFLELSTLKKSQRKTIYPMYHIDHLNFDSLNLGVDIDELFSYVEDFTRRGLLLRDPSQVSDAEMYEPNEQEWSVSFGISSTLQRFAALLRKAKYLHGK</sequence>
<accession>A0A4U2D3B2</accession>
<organism evidence="1 2">
    <name type="scientific">Vibrio kanaloae</name>
    <dbReference type="NCBI Taxonomy" id="170673"/>
    <lineage>
        <taxon>Bacteria</taxon>
        <taxon>Pseudomonadati</taxon>
        <taxon>Pseudomonadota</taxon>
        <taxon>Gammaproteobacteria</taxon>
        <taxon>Vibrionales</taxon>
        <taxon>Vibrionaceae</taxon>
        <taxon>Vibrio</taxon>
    </lineage>
</organism>
<proteinExistence type="predicted"/>
<dbReference type="Proteomes" id="UP000305234">
    <property type="component" value="Unassembled WGS sequence"/>
</dbReference>
<evidence type="ECO:0000313" key="2">
    <source>
        <dbReference type="Proteomes" id="UP000305234"/>
    </source>
</evidence>
<dbReference type="EMBL" id="SYUW01000024">
    <property type="protein sequence ID" value="TKF26108.1"/>
    <property type="molecule type" value="Genomic_DNA"/>
</dbReference>
<dbReference type="AlphaFoldDB" id="A0A4U2D3B2"/>
<evidence type="ECO:0008006" key="3">
    <source>
        <dbReference type="Google" id="ProtNLM"/>
    </source>
</evidence>
<protein>
    <recommendedName>
        <fullName evidence="3">DUF4393 domain-containing protein</fullName>
    </recommendedName>
</protein>
<comment type="caution">
    <text evidence="1">The sequence shown here is derived from an EMBL/GenBank/DDBJ whole genome shotgun (WGS) entry which is preliminary data.</text>
</comment>
<dbReference type="RefSeq" id="WP_042605558.1">
    <property type="nucleotide sequence ID" value="NZ_SYUW01000024.1"/>
</dbReference>